<evidence type="ECO:0000313" key="1">
    <source>
        <dbReference type="EMBL" id="GAA3601293.1"/>
    </source>
</evidence>
<name>A0ABP6ZA94_9ACTN</name>
<comment type="caution">
    <text evidence="1">The sequence shown here is derived from an EMBL/GenBank/DDBJ whole genome shotgun (WGS) entry which is preliminary data.</text>
</comment>
<gene>
    <name evidence="1" type="ORF">GCM10022235_86420</name>
</gene>
<sequence length="73" mass="7431">MTIRRTVTCPAVSVPGSGVIASTFTIPPRISGIRIPSVGRVVRLIMPRNSGSVAGASLMLVSLGVSGLRDLAG</sequence>
<keyword evidence="2" id="KW-1185">Reference proteome</keyword>
<accession>A0ABP6ZA94</accession>
<protein>
    <submittedName>
        <fullName evidence="1">Uncharacterized protein</fullName>
    </submittedName>
</protein>
<evidence type="ECO:0000313" key="2">
    <source>
        <dbReference type="Proteomes" id="UP001501222"/>
    </source>
</evidence>
<proteinExistence type="predicted"/>
<reference evidence="2" key="1">
    <citation type="journal article" date="2019" name="Int. J. Syst. Evol. Microbiol.">
        <title>The Global Catalogue of Microorganisms (GCM) 10K type strain sequencing project: providing services to taxonomists for standard genome sequencing and annotation.</title>
        <authorList>
            <consortium name="The Broad Institute Genomics Platform"/>
            <consortium name="The Broad Institute Genome Sequencing Center for Infectious Disease"/>
            <person name="Wu L."/>
            <person name="Ma J."/>
        </authorList>
    </citation>
    <scope>NUCLEOTIDE SEQUENCE [LARGE SCALE GENOMIC DNA]</scope>
    <source>
        <strain evidence="2">JCM 16928</strain>
    </source>
</reference>
<dbReference type="Proteomes" id="UP001501222">
    <property type="component" value="Unassembled WGS sequence"/>
</dbReference>
<organism evidence="1 2">
    <name type="scientific">Kribbella ginsengisoli</name>
    <dbReference type="NCBI Taxonomy" id="363865"/>
    <lineage>
        <taxon>Bacteria</taxon>
        <taxon>Bacillati</taxon>
        <taxon>Actinomycetota</taxon>
        <taxon>Actinomycetes</taxon>
        <taxon>Propionibacteriales</taxon>
        <taxon>Kribbellaceae</taxon>
        <taxon>Kribbella</taxon>
    </lineage>
</organism>
<dbReference type="EMBL" id="BAABAA010000036">
    <property type="protein sequence ID" value="GAA3601293.1"/>
    <property type="molecule type" value="Genomic_DNA"/>
</dbReference>